<feature type="compositionally biased region" description="Polar residues" evidence="1">
    <location>
        <begin position="185"/>
        <end position="195"/>
    </location>
</feature>
<evidence type="ECO:0000313" key="3">
    <source>
        <dbReference type="Proteomes" id="UP000198287"/>
    </source>
</evidence>
<dbReference type="OrthoDB" id="17335at2759"/>
<dbReference type="EMBL" id="LNIX01000001">
    <property type="protein sequence ID" value="OXA64354.1"/>
    <property type="molecule type" value="Genomic_DNA"/>
</dbReference>
<gene>
    <name evidence="2" type="ORF">Fcan01_01863</name>
</gene>
<evidence type="ECO:0000313" key="2">
    <source>
        <dbReference type="EMBL" id="OXA64354.1"/>
    </source>
</evidence>
<name>A0A226F4K4_FOLCA</name>
<protein>
    <submittedName>
        <fullName evidence="2">Armadillo repeat-containing protein 1</fullName>
    </submittedName>
</protein>
<dbReference type="PANTHER" id="PTHR28592">
    <property type="entry name" value="ARMADILLO REPEAT-CONTAINING PROTEIN 1"/>
    <property type="match status" value="1"/>
</dbReference>
<dbReference type="PANTHER" id="PTHR28592:SF1">
    <property type="entry name" value="ARMADILLO REPEAT-CONTAINING PROTEIN 1"/>
    <property type="match status" value="1"/>
</dbReference>
<reference evidence="2 3" key="1">
    <citation type="submission" date="2015-12" db="EMBL/GenBank/DDBJ databases">
        <title>The genome of Folsomia candida.</title>
        <authorList>
            <person name="Faddeeva A."/>
            <person name="Derks M.F."/>
            <person name="Anvar Y."/>
            <person name="Smit S."/>
            <person name="Van Straalen N."/>
            <person name="Roelofs D."/>
        </authorList>
    </citation>
    <scope>NUCLEOTIDE SEQUENCE [LARGE SCALE GENOMIC DNA]</scope>
    <source>
        <strain evidence="2 3">VU population</strain>
        <tissue evidence="2">Whole body</tissue>
    </source>
</reference>
<keyword evidence="3" id="KW-1185">Reference proteome</keyword>
<comment type="caution">
    <text evidence="2">The sequence shown here is derived from an EMBL/GenBank/DDBJ whole genome shotgun (WGS) entry which is preliminary data.</text>
</comment>
<accession>A0A226F4K4</accession>
<dbReference type="STRING" id="158441.A0A226F4K4"/>
<feature type="compositionally biased region" description="Polar residues" evidence="1">
    <location>
        <begin position="15"/>
        <end position="30"/>
    </location>
</feature>
<dbReference type="AlphaFoldDB" id="A0A226F4K4"/>
<feature type="region of interest" description="Disordered" evidence="1">
    <location>
        <begin position="169"/>
        <end position="195"/>
    </location>
</feature>
<proteinExistence type="predicted"/>
<sequence length="343" mass="38392">MEPSSAVSEPGDDSTLISSEQSEFNGSSGQEITAITDATKHLSFAEEQEQSPNVEIKEETSLLVLSRYLSVAVSEQGSRKSSALLKDETMSTLLVWSLMEDSSIKITTAALDVFEILLTNQRNHTLLQKLPCFLPMLERISREKKYTSDIRQDCANMLRVLKQVKKPLGDQPMSSRNIENAGPEGQNTKTSTLTRAKQRGRETILKVGSEVLQHNQNRLMIERALIKIKGIISLTFDLPKNYCIIRGKQNIGSKVFGSAVANLGFNVSLVYKNEHQEEIMVSISPDEKNEISKENMPDYLPEDDYANSSVADNAMCKQKLQDKNPEASIFNSALNFVRSSFYW</sequence>
<feature type="region of interest" description="Disordered" evidence="1">
    <location>
        <begin position="1"/>
        <end position="30"/>
    </location>
</feature>
<dbReference type="Proteomes" id="UP000198287">
    <property type="component" value="Unassembled WGS sequence"/>
</dbReference>
<organism evidence="2 3">
    <name type="scientific">Folsomia candida</name>
    <name type="common">Springtail</name>
    <dbReference type="NCBI Taxonomy" id="158441"/>
    <lineage>
        <taxon>Eukaryota</taxon>
        <taxon>Metazoa</taxon>
        <taxon>Ecdysozoa</taxon>
        <taxon>Arthropoda</taxon>
        <taxon>Hexapoda</taxon>
        <taxon>Collembola</taxon>
        <taxon>Entomobryomorpha</taxon>
        <taxon>Isotomoidea</taxon>
        <taxon>Isotomidae</taxon>
        <taxon>Proisotominae</taxon>
        <taxon>Folsomia</taxon>
    </lineage>
</organism>
<evidence type="ECO:0000256" key="1">
    <source>
        <dbReference type="SAM" id="MobiDB-lite"/>
    </source>
</evidence>
<dbReference type="OMA" id="ELIAMYM"/>